<dbReference type="AlphaFoldDB" id="A0A2S5GPW4"/>
<sequence length="158" mass="17261">MSHTVFVSAVIHAPLEQVWPCFRDFNGLAAWHPGVAQSRLEADGRHDAVGSVRYLALEPSGFVREQLLMLDDPNAALRYSIIETDLPMRDYTAGVSLHRITQSEQTSGLPSGEHTLVQWWADFRVEGAELADVAHAVGQNVFAAGLAALDEKLRAGQA</sequence>
<evidence type="ECO:0000313" key="2">
    <source>
        <dbReference type="Proteomes" id="UP000239990"/>
    </source>
</evidence>
<name>A0A2S5GPW4_9BURK</name>
<dbReference type="PANTHER" id="PTHR39332">
    <property type="entry name" value="BLL4707 PROTEIN"/>
    <property type="match status" value="1"/>
</dbReference>
<evidence type="ECO:0000313" key="1">
    <source>
        <dbReference type="EMBL" id="PPA75142.1"/>
    </source>
</evidence>
<dbReference type="InterPro" id="IPR019587">
    <property type="entry name" value="Polyketide_cyclase/dehydratase"/>
</dbReference>
<organism evidence="1 2">
    <name type="scientific">Achromobacter spanius</name>
    <dbReference type="NCBI Taxonomy" id="217203"/>
    <lineage>
        <taxon>Bacteria</taxon>
        <taxon>Pseudomonadati</taxon>
        <taxon>Pseudomonadota</taxon>
        <taxon>Betaproteobacteria</taxon>
        <taxon>Burkholderiales</taxon>
        <taxon>Alcaligenaceae</taxon>
        <taxon>Achromobacter</taxon>
    </lineage>
</organism>
<dbReference type="OrthoDB" id="1364128at2"/>
<protein>
    <submittedName>
        <fullName evidence="1">SRPBCC family protein</fullName>
    </submittedName>
</protein>
<proteinExistence type="predicted"/>
<reference evidence="1 2" key="1">
    <citation type="submission" date="2018-02" db="EMBL/GenBank/DDBJ databases">
        <title>Draft Genome of Achromobacter spanius stain 6.</title>
        <authorList>
            <person name="Gunasekera T.S."/>
            <person name="Radwan O."/>
            <person name="Ruiz O.N."/>
        </authorList>
    </citation>
    <scope>NUCLEOTIDE SEQUENCE [LARGE SCALE GENOMIC DNA]</scope>
    <source>
        <strain evidence="1 2">6</strain>
    </source>
</reference>
<dbReference type="Proteomes" id="UP000239990">
    <property type="component" value="Unassembled WGS sequence"/>
</dbReference>
<dbReference type="InterPro" id="IPR023393">
    <property type="entry name" value="START-like_dom_sf"/>
</dbReference>
<dbReference type="Pfam" id="PF10604">
    <property type="entry name" value="Polyketide_cyc2"/>
    <property type="match status" value="1"/>
</dbReference>
<dbReference type="Gene3D" id="3.30.530.20">
    <property type="match status" value="1"/>
</dbReference>
<dbReference type="EMBL" id="PREU01000007">
    <property type="protein sequence ID" value="PPA75142.1"/>
    <property type="molecule type" value="Genomic_DNA"/>
</dbReference>
<gene>
    <name evidence="1" type="ORF">C4E15_17555</name>
</gene>
<dbReference type="SUPFAM" id="SSF55961">
    <property type="entry name" value="Bet v1-like"/>
    <property type="match status" value="1"/>
</dbReference>
<comment type="caution">
    <text evidence="1">The sequence shown here is derived from an EMBL/GenBank/DDBJ whole genome shotgun (WGS) entry which is preliminary data.</text>
</comment>
<dbReference type="CDD" id="cd07821">
    <property type="entry name" value="PYR_PYL_RCAR_like"/>
    <property type="match status" value="1"/>
</dbReference>
<accession>A0A2S5GPW4</accession>
<dbReference type="RefSeq" id="WP_104144397.1">
    <property type="nucleotide sequence ID" value="NZ_PREU01000007.1"/>
</dbReference>
<dbReference type="PANTHER" id="PTHR39332:SF7">
    <property type="entry name" value="SRPBCC FAMILY PROTEIN"/>
    <property type="match status" value="1"/>
</dbReference>